<dbReference type="KEGG" id="hmi:soil367_04310"/>
<dbReference type="InterPro" id="IPR043128">
    <property type="entry name" value="Rev_trsase/Diguanyl_cyclase"/>
</dbReference>
<feature type="transmembrane region" description="Helical" evidence="4">
    <location>
        <begin position="62"/>
        <end position="82"/>
    </location>
</feature>
<evidence type="ECO:0000256" key="3">
    <source>
        <dbReference type="ARBA" id="ARBA00034247"/>
    </source>
</evidence>
<dbReference type="FunFam" id="3.30.70.270:FF:000001">
    <property type="entry name" value="Diguanylate cyclase domain protein"/>
    <property type="match status" value="1"/>
</dbReference>
<sequence>MLAKLDRIFTRLTDREVFLLAVLGVLILGVIDAAGSSEVSIAVFYIGPVAMAAWYSSRRKGIVIALLACLIWYLADIISGAPRSHPAIPVWNALVRLGFFLTNALLISKVRSFLTAEQQLARTDPLTATLNLRAFREQLQYSLALARRHKGHLTLAYIDLDDFKKINDQLGHDEGDRILAAVAAALRNTSRASDTVARLGGDEFALLMPGTDLEGARKVLRPLKRALLEINRSDNQRVTCSVGAVTFLHVPASAEIAVRAADQLMYAIKRQSKDDIAVALFDPRTATATQIGTERHVTADPVVD</sequence>
<dbReference type="AlphaFoldDB" id="A0A4P7XFK0"/>
<feature type="transmembrane region" description="Helical" evidence="4">
    <location>
        <begin position="37"/>
        <end position="55"/>
    </location>
</feature>
<evidence type="ECO:0000313" key="6">
    <source>
        <dbReference type="EMBL" id="QCF25214.1"/>
    </source>
</evidence>
<dbReference type="CDD" id="cd01949">
    <property type="entry name" value="GGDEF"/>
    <property type="match status" value="1"/>
</dbReference>
<feature type="transmembrane region" description="Helical" evidence="4">
    <location>
        <begin position="88"/>
        <end position="107"/>
    </location>
</feature>
<dbReference type="Gene3D" id="1.20.120.620">
    <property type="entry name" value="Backbone structure of the membrane domain of e. Coli histidine kinase receptor kdpd"/>
    <property type="match status" value="1"/>
</dbReference>
<keyword evidence="4" id="KW-1133">Transmembrane helix</keyword>
<keyword evidence="4" id="KW-0472">Membrane</keyword>
<dbReference type="RefSeq" id="WP_136547241.1">
    <property type="nucleotide sequence ID" value="NZ_CP031093.1"/>
</dbReference>
<gene>
    <name evidence="6" type="ORF">soil367_04310</name>
</gene>
<dbReference type="OrthoDB" id="9812260at2"/>
<dbReference type="InterPro" id="IPR029787">
    <property type="entry name" value="Nucleotide_cyclase"/>
</dbReference>
<evidence type="ECO:0000256" key="4">
    <source>
        <dbReference type="SAM" id="Phobius"/>
    </source>
</evidence>
<feature type="domain" description="GGDEF" evidence="5">
    <location>
        <begin position="151"/>
        <end position="283"/>
    </location>
</feature>
<comment type="catalytic activity">
    <reaction evidence="3">
        <text>2 GTP = 3',3'-c-di-GMP + 2 diphosphate</text>
        <dbReference type="Rhea" id="RHEA:24898"/>
        <dbReference type="ChEBI" id="CHEBI:33019"/>
        <dbReference type="ChEBI" id="CHEBI:37565"/>
        <dbReference type="ChEBI" id="CHEBI:58805"/>
        <dbReference type="EC" id="2.7.7.65"/>
    </reaction>
</comment>
<dbReference type="EC" id="2.7.7.65" evidence="2"/>
<reference evidence="6 7" key="1">
    <citation type="submission" date="2018-07" db="EMBL/GenBank/DDBJ databases">
        <title>Marsedoiliclastica nanhaica gen. nov. sp. nov., a novel marine hydrocarbonoclastic bacterium isolated from an in-situ enriched hydrocarbon-degrading consortium in deep-sea sediment.</title>
        <authorList>
            <person name="Dong C."/>
            <person name="Ma T."/>
            <person name="Liu R."/>
            <person name="Shao Z."/>
        </authorList>
    </citation>
    <scope>NUCLEOTIDE SEQUENCE [LARGE SCALE GENOMIC DNA]</scope>
    <source>
        <strain evidence="7">soil36-7</strain>
    </source>
</reference>
<dbReference type="PANTHER" id="PTHR45138:SF9">
    <property type="entry name" value="DIGUANYLATE CYCLASE DGCM-RELATED"/>
    <property type="match status" value="1"/>
</dbReference>
<dbReference type="PANTHER" id="PTHR45138">
    <property type="entry name" value="REGULATORY COMPONENTS OF SENSORY TRANSDUCTION SYSTEM"/>
    <property type="match status" value="1"/>
</dbReference>
<name>A0A4P7XFK0_9ALTE</name>
<dbReference type="PROSITE" id="PS50887">
    <property type="entry name" value="GGDEF"/>
    <property type="match status" value="1"/>
</dbReference>
<dbReference type="SMART" id="SM00267">
    <property type="entry name" value="GGDEF"/>
    <property type="match status" value="1"/>
</dbReference>
<keyword evidence="7" id="KW-1185">Reference proteome</keyword>
<evidence type="ECO:0000259" key="5">
    <source>
        <dbReference type="PROSITE" id="PS50887"/>
    </source>
</evidence>
<evidence type="ECO:0000256" key="1">
    <source>
        <dbReference type="ARBA" id="ARBA00001946"/>
    </source>
</evidence>
<dbReference type="EMBL" id="CP031093">
    <property type="protein sequence ID" value="QCF25214.1"/>
    <property type="molecule type" value="Genomic_DNA"/>
</dbReference>
<dbReference type="Proteomes" id="UP000298049">
    <property type="component" value="Chromosome"/>
</dbReference>
<organism evidence="6 7">
    <name type="scientific">Hydrocarboniclastica marina</name>
    <dbReference type="NCBI Taxonomy" id="2259620"/>
    <lineage>
        <taxon>Bacteria</taxon>
        <taxon>Pseudomonadati</taxon>
        <taxon>Pseudomonadota</taxon>
        <taxon>Gammaproteobacteria</taxon>
        <taxon>Alteromonadales</taxon>
        <taxon>Alteromonadaceae</taxon>
        <taxon>Hydrocarboniclastica</taxon>
    </lineage>
</organism>
<dbReference type="InterPro" id="IPR050469">
    <property type="entry name" value="Diguanylate_Cyclase"/>
</dbReference>
<accession>A0A4P7XFK0</accession>
<proteinExistence type="predicted"/>
<dbReference type="InterPro" id="IPR000160">
    <property type="entry name" value="GGDEF_dom"/>
</dbReference>
<evidence type="ECO:0000256" key="2">
    <source>
        <dbReference type="ARBA" id="ARBA00012528"/>
    </source>
</evidence>
<dbReference type="Gene3D" id="3.30.70.270">
    <property type="match status" value="1"/>
</dbReference>
<dbReference type="NCBIfam" id="TIGR00254">
    <property type="entry name" value="GGDEF"/>
    <property type="match status" value="1"/>
</dbReference>
<keyword evidence="4" id="KW-0812">Transmembrane</keyword>
<dbReference type="GO" id="GO:0052621">
    <property type="term" value="F:diguanylate cyclase activity"/>
    <property type="evidence" value="ECO:0007669"/>
    <property type="project" value="UniProtKB-EC"/>
</dbReference>
<comment type="cofactor">
    <cofactor evidence="1">
        <name>Mg(2+)</name>
        <dbReference type="ChEBI" id="CHEBI:18420"/>
    </cofactor>
</comment>
<dbReference type="Pfam" id="PF00990">
    <property type="entry name" value="GGDEF"/>
    <property type="match status" value="1"/>
</dbReference>
<dbReference type="InterPro" id="IPR038318">
    <property type="entry name" value="KdpD_sf"/>
</dbReference>
<feature type="transmembrane region" description="Helical" evidence="4">
    <location>
        <begin position="12"/>
        <end position="31"/>
    </location>
</feature>
<protein>
    <recommendedName>
        <fullName evidence="2">diguanylate cyclase</fullName>
        <ecNumber evidence="2">2.7.7.65</ecNumber>
    </recommendedName>
</protein>
<dbReference type="SUPFAM" id="SSF55073">
    <property type="entry name" value="Nucleotide cyclase"/>
    <property type="match status" value="1"/>
</dbReference>
<evidence type="ECO:0000313" key="7">
    <source>
        <dbReference type="Proteomes" id="UP000298049"/>
    </source>
</evidence>